<dbReference type="Proteomes" id="UP001596997">
    <property type="component" value="Unassembled WGS sequence"/>
</dbReference>
<sequence>MKKIKTGKPYVIAGPCSAESEEQVLSIAHSLKETNVDVFRAGIWKPRTRPGNFEGIGEKGLSWLKRVKDETGLETAVEVANPKHVELALKNDVDVLWIGSRTTVSPFTVQEIANACNGIENRILIKNPINPDLSLWMGAIERFSGQNIKKLGAIHRGFSSYEKIKYRNAPIWEIPLGLRREFPDLPIIFDPSHVAGDRNLVFDLSRTALSLNFDGLIIETHNNPDKAWSDAKQQVLPEVLLAMLDHLLYREGELSLDPSIEKLLELDFRIDTLKDQLGDVFLKKRDLKEQIGLIKEEQRISSFV</sequence>
<dbReference type="InterPro" id="IPR013785">
    <property type="entry name" value="Aldolase_TIM"/>
</dbReference>
<dbReference type="InterPro" id="IPR052899">
    <property type="entry name" value="Class-I_DAHP_synthase"/>
</dbReference>
<reference evidence="4" key="1">
    <citation type="journal article" date="2019" name="Int. J. Syst. Evol. Microbiol.">
        <title>The Global Catalogue of Microorganisms (GCM) 10K type strain sequencing project: providing services to taxonomists for standard genome sequencing and annotation.</title>
        <authorList>
            <consortium name="The Broad Institute Genomics Platform"/>
            <consortium name="The Broad Institute Genome Sequencing Center for Infectious Disease"/>
            <person name="Wu L."/>
            <person name="Ma J."/>
        </authorList>
    </citation>
    <scope>NUCLEOTIDE SEQUENCE [LARGE SCALE GENOMIC DNA]</scope>
    <source>
        <strain evidence="4">CCUG 62114</strain>
    </source>
</reference>
<dbReference type="InterPro" id="IPR006218">
    <property type="entry name" value="DAHP1/KDSA"/>
</dbReference>
<dbReference type="PANTHER" id="PTHR43018:SF1">
    <property type="entry name" value="PROTEIN AROA(G)"/>
    <property type="match status" value="1"/>
</dbReference>
<dbReference type="SUPFAM" id="SSF51569">
    <property type="entry name" value="Aldolase"/>
    <property type="match status" value="1"/>
</dbReference>
<dbReference type="Pfam" id="PF00793">
    <property type="entry name" value="DAHP_synth_1"/>
    <property type="match status" value="1"/>
</dbReference>
<evidence type="ECO:0000259" key="2">
    <source>
        <dbReference type="Pfam" id="PF00793"/>
    </source>
</evidence>
<name>A0ABW3HZS8_9FLAO</name>
<evidence type="ECO:0000313" key="4">
    <source>
        <dbReference type="Proteomes" id="UP001596997"/>
    </source>
</evidence>
<keyword evidence="4" id="KW-1185">Reference proteome</keyword>
<dbReference type="RefSeq" id="WP_377713442.1">
    <property type="nucleotide sequence ID" value="NZ_JBHTJM010000003.1"/>
</dbReference>
<feature type="domain" description="DAHP synthetase I/KDSA" evidence="2">
    <location>
        <begin position="8"/>
        <end position="240"/>
    </location>
</feature>
<protein>
    <submittedName>
        <fullName evidence="3">3-deoxy-7-phosphoheptulonate synthase</fullName>
    </submittedName>
</protein>
<evidence type="ECO:0000256" key="1">
    <source>
        <dbReference type="ARBA" id="ARBA00022679"/>
    </source>
</evidence>
<comment type="caution">
    <text evidence="3">The sequence shown here is derived from an EMBL/GenBank/DDBJ whole genome shotgun (WGS) entry which is preliminary data.</text>
</comment>
<dbReference type="Gene3D" id="3.20.20.70">
    <property type="entry name" value="Aldolase class I"/>
    <property type="match status" value="1"/>
</dbReference>
<organism evidence="3 4">
    <name type="scientific">Pseudofulvibacter geojedonensis</name>
    <dbReference type="NCBI Taxonomy" id="1123758"/>
    <lineage>
        <taxon>Bacteria</taxon>
        <taxon>Pseudomonadati</taxon>
        <taxon>Bacteroidota</taxon>
        <taxon>Flavobacteriia</taxon>
        <taxon>Flavobacteriales</taxon>
        <taxon>Flavobacteriaceae</taxon>
        <taxon>Pseudofulvibacter</taxon>
    </lineage>
</organism>
<dbReference type="PANTHER" id="PTHR43018">
    <property type="entry name" value="PHOSPHO-2-DEHYDRO-3-DEOXYHEPTONATE ALDOLASE"/>
    <property type="match status" value="1"/>
</dbReference>
<accession>A0ABW3HZS8</accession>
<gene>
    <name evidence="3" type="ORF">ACFQ1O_03620</name>
</gene>
<keyword evidence="1" id="KW-0808">Transferase</keyword>
<proteinExistence type="predicted"/>
<dbReference type="EMBL" id="JBHTJM010000003">
    <property type="protein sequence ID" value="MFD0963091.1"/>
    <property type="molecule type" value="Genomic_DNA"/>
</dbReference>
<evidence type="ECO:0000313" key="3">
    <source>
        <dbReference type="EMBL" id="MFD0963091.1"/>
    </source>
</evidence>